<feature type="compositionally biased region" description="Polar residues" evidence="1">
    <location>
        <begin position="97"/>
        <end position="110"/>
    </location>
</feature>
<evidence type="ECO:0000256" key="1">
    <source>
        <dbReference type="SAM" id="MobiDB-lite"/>
    </source>
</evidence>
<reference evidence="2 3" key="1">
    <citation type="submission" date="2023-05" db="EMBL/GenBank/DDBJ databases">
        <title>B98-5 Cell Line De Novo Hybrid Assembly: An Optical Mapping Approach.</title>
        <authorList>
            <person name="Kananen K."/>
            <person name="Auerbach J.A."/>
            <person name="Kautto E."/>
            <person name="Blachly J.S."/>
        </authorList>
    </citation>
    <scope>NUCLEOTIDE SEQUENCE [LARGE SCALE GENOMIC DNA]</scope>
    <source>
        <strain evidence="2">B95-8</strain>
        <tissue evidence="2">Cell line</tissue>
    </source>
</reference>
<keyword evidence="3" id="KW-1185">Reference proteome</keyword>
<evidence type="ECO:0008006" key="4">
    <source>
        <dbReference type="Google" id="ProtNLM"/>
    </source>
</evidence>
<dbReference type="EMBL" id="JASSZA010000015">
    <property type="protein sequence ID" value="KAK2092150.1"/>
    <property type="molecule type" value="Genomic_DNA"/>
</dbReference>
<organism evidence="2 3">
    <name type="scientific">Saguinus oedipus</name>
    <name type="common">Cotton-top tamarin</name>
    <name type="synonym">Oedipomidas oedipus</name>
    <dbReference type="NCBI Taxonomy" id="9490"/>
    <lineage>
        <taxon>Eukaryota</taxon>
        <taxon>Metazoa</taxon>
        <taxon>Chordata</taxon>
        <taxon>Craniata</taxon>
        <taxon>Vertebrata</taxon>
        <taxon>Euteleostomi</taxon>
        <taxon>Mammalia</taxon>
        <taxon>Eutheria</taxon>
        <taxon>Euarchontoglires</taxon>
        <taxon>Primates</taxon>
        <taxon>Haplorrhini</taxon>
        <taxon>Platyrrhini</taxon>
        <taxon>Cebidae</taxon>
        <taxon>Callitrichinae</taxon>
        <taxon>Saguinus</taxon>
    </lineage>
</organism>
<evidence type="ECO:0000313" key="2">
    <source>
        <dbReference type="EMBL" id="KAK2092150.1"/>
    </source>
</evidence>
<evidence type="ECO:0000313" key="3">
    <source>
        <dbReference type="Proteomes" id="UP001266305"/>
    </source>
</evidence>
<protein>
    <recommendedName>
        <fullName evidence="4">Basic proline-rich protein-like</fullName>
    </recommendedName>
</protein>
<feature type="compositionally biased region" description="Pro residues" evidence="1">
    <location>
        <begin position="216"/>
        <end position="230"/>
    </location>
</feature>
<name>A0ABQ9U510_SAGOE</name>
<feature type="region of interest" description="Disordered" evidence="1">
    <location>
        <begin position="42"/>
        <end position="230"/>
    </location>
</feature>
<dbReference type="Proteomes" id="UP001266305">
    <property type="component" value="Unassembled WGS sequence"/>
</dbReference>
<feature type="compositionally biased region" description="Basic and acidic residues" evidence="1">
    <location>
        <begin position="111"/>
        <end position="120"/>
    </location>
</feature>
<proteinExistence type="predicted"/>
<feature type="compositionally biased region" description="Pro residues" evidence="1">
    <location>
        <begin position="129"/>
        <end position="143"/>
    </location>
</feature>
<gene>
    <name evidence="2" type="ORF">P7K49_028678</name>
</gene>
<feature type="compositionally biased region" description="Low complexity" evidence="1">
    <location>
        <begin position="163"/>
        <end position="173"/>
    </location>
</feature>
<accession>A0ABQ9U510</accession>
<sequence>MEKLAAGLAGLRWSMGAFPLDLIVSRCRLPTLACLGPGTGVAGDGDRGPQGNCELSRHGPPGWIVRRVRPPRPPSSPALAPSGSWRASRETRGPPARSSSWAPRTGTGTDSGDRARDRIFRPSWSPGRGPAPVPAPSVSPFPSAPGTGRAPSLPLSPASNLCPLSSLDPDSVFPLPPPPVPLRPSGDPSRTSFRVLGISLGSWGGQAAFGRGPREPGLPPGVTPNPRSSP</sequence>
<comment type="caution">
    <text evidence="2">The sequence shown here is derived from an EMBL/GenBank/DDBJ whole genome shotgun (WGS) entry which is preliminary data.</text>
</comment>